<sequence length="480" mass="54634">MTENPHSQNSHSQNSHSQDKHPNDAPEHQEVHDGGDSQAEESHRETPTSEGATHTNGAADEMNGVRGTEREDEDMQQRDGSLAQEIHDYQHQVQTLTEDRQKLFQENDRLRSHRNEALDRLDLVQRKLLVNFYLKKYPQEKQRLGALSRPSFSTIDQLLDEIIQDLAEKERKNDELVTETSRLEHNLETLQKSLLSNVERFRPTQDDELIGHFENLASSIKVITRDVPSSTDGNKLASQFAHYTLINGVAMTHWNNKLHRKYLLEAAIWSILMDTIFSTPFYVFGKFANLYTAEWGQLFLRKAAIIQSEDDNEFSWPPPSPLCEKWRYVTAEQLQNRMTGEGSADHEGEKSGNQKTDDWVEASHQEARLDIERALMDALLPVAPSIKVTKIEKITRKACELAVQLGLQRCRLQIVAPELEQEYIAKKTTNVMGISGCENIKTGHVAFIVNPGLRKWGDGHGGHLDQSFDLVPALVYIEGN</sequence>
<feature type="compositionally biased region" description="Low complexity" evidence="2">
    <location>
        <begin position="1"/>
        <end position="16"/>
    </location>
</feature>
<keyword evidence="4" id="KW-1185">Reference proteome</keyword>
<accession>A0A8E2FDR9</accession>
<protein>
    <submittedName>
        <fullName evidence="3">Uncharacterized protein</fullName>
    </submittedName>
</protein>
<feature type="coiled-coil region" evidence="1">
    <location>
        <begin position="155"/>
        <end position="193"/>
    </location>
</feature>
<dbReference type="EMBL" id="KV748477">
    <property type="protein sequence ID" value="OCL15189.1"/>
    <property type="molecule type" value="Genomic_DNA"/>
</dbReference>
<feature type="region of interest" description="Disordered" evidence="2">
    <location>
        <begin position="1"/>
        <end position="62"/>
    </location>
</feature>
<dbReference type="OrthoDB" id="3545916at2759"/>
<gene>
    <name evidence="3" type="ORF">AOQ84DRAFT_225441</name>
</gene>
<dbReference type="Proteomes" id="UP000250140">
    <property type="component" value="Unassembled WGS sequence"/>
</dbReference>
<evidence type="ECO:0000256" key="1">
    <source>
        <dbReference type="SAM" id="Coils"/>
    </source>
</evidence>
<name>A0A8E2FDR9_9PEZI</name>
<proteinExistence type="predicted"/>
<evidence type="ECO:0000313" key="4">
    <source>
        <dbReference type="Proteomes" id="UP000250140"/>
    </source>
</evidence>
<dbReference type="AlphaFoldDB" id="A0A8E2FDR9"/>
<organism evidence="3 4">
    <name type="scientific">Glonium stellatum</name>
    <dbReference type="NCBI Taxonomy" id="574774"/>
    <lineage>
        <taxon>Eukaryota</taxon>
        <taxon>Fungi</taxon>
        <taxon>Dikarya</taxon>
        <taxon>Ascomycota</taxon>
        <taxon>Pezizomycotina</taxon>
        <taxon>Dothideomycetes</taxon>
        <taxon>Pleosporomycetidae</taxon>
        <taxon>Gloniales</taxon>
        <taxon>Gloniaceae</taxon>
        <taxon>Glonium</taxon>
    </lineage>
</organism>
<reference evidence="3 4" key="1">
    <citation type="journal article" date="2016" name="Nat. Commun.">
        <title>Ectomycorrhizal ecology is imprinted in the genome of the dominant symbiotic fungus Cenococcum geophilum.</title>
        <authorList>
            <consortium name="DOE Joint Genome Institute"/>
            <person name="Peter M."/>
            <person name="Kohler A."/>
            <person name="Ohm R.A."/>
            <person name="Kuo A."/>
            <person name="Krutzmann J."/>
            <person name="Morin E."/>
            <person name="Arend M."/>
            <person name="Barry K.W."/>
            <person name="Binder M."/>
            <person name="Choi C."/>
            <person name="Clum A."/>
            <person name="Copeland A."/>
            <person name="Grisel N."/>
            <person name="Haridas S."/>
            <person name="Kipfer T."/>
            <person name="LaButti K."/>
            <person name="Lindquist E."/>
            <person name="Lipzen A."/>
            <person name="Maire R."/>
            <person name="Meier B."/>
            <person name="Mihaltcheva S."/>
            <person name="Molinier V."/>
            <person name="Murat C."/>
            <person name="Poggeler S."/>
            <person name="Quandt C.A."/>
            <person name="Sperisen C."/>
            <person name="Tritt A."/>
            <person name="Tisserant E."/>
            <person name="Crous P.W."/>
            <person name="Henrissat B."/>
            <person name="Nehls U."/>
            <person name="Egli S."/>
            <person name="Spatafora J.W."/>
            <person name="Grigoriev I.V."/>
            <person name="Martin F.M."/>
        </authorList>
    </citation>
    <scope>NUCLEOTIDE SEQUENCE [LARGE SCALE GENOMIC DNA]</scope>
    <source>
        <strain evidence="3 4">CBS 207.34</strain>
    </source>
</reference>
<evidence type="ECO:0000313" key="3">
    <source>
        <dbReference type="EMBL" id="OCL15189.1"/>
    </source>
</evidence>
<evidence type="ECO:0000256" key="2">
    <source>
        <dbReference type="SAM" id="MobiDB-lite"/>
    </source>
</evidence>
<feature type="compositionally biased region" description="Basic and acidic residues" evidence="2">
    <location>
        <begin position="343"/>
        <end position="359"/>
    </location>
</feature>
<keyword evidence="1" id="KW-0175">Coiled coil</keyword>
<feature type="compositionally biased region" description="Basic and acidic residues" evidence="2">
    <location>
        <begin position="17"/>
        <end position="47"/>
    </location>
</feature>
<feature type="coiled-coil region" evidence="1">
    <location>
        <begin position="86"/>
        <end position="127"/>
    </location>
</feature>
<feature type="region of interest" description="Disordered" evidence="2">
    <location>
        <begin position="338"/>
        <end position="359"/>
    </location>
</feature>